<evidence type="ECO:0000313" key="2">
    <source>
        <dbReference type="EMBL" id="QHT27959.1"/>
    </source>
</evidence>
<proteinExistence type="predicted"/>
<dbReference type="Gene3D" id="1.20.1270.220">
    <property type="match status" value="1"/>
</dbReference>
<protein>
    <recommendedName>
        <fullName evidence="1">NET domain-containing protein</fullName>
    </recommendedName>
</protein>
<accession>A0A6C0EI55</accession>
<evidence type="ECO:0000259" key="1">
    <source>
        <dbReference type="Pfam" id="PF17035"/>
    </source>
</evidence>
<feature type="domain" description="NET" evidence="1">
    <location>
        <begin position="3"/>
        <end position="57"/>
    </location>
</feature>
<dbReference type="AlphaFoldDB" id="A0A6C0EI55"/>
<name>A0A6C0EI55_9ZZZZ</name>
<reference evidence="2" key="1">
    <citation type="journal article" date="2020" name="Nature">
        <title>Giant virus diversity and host interactions through global metagenomics.</title>
        <authorList>
            <person name="Schulz F."/>
            <person name="Roux S."/>
            <person name="Paez-Espino D."/>
            <person name="Jungbluth S."/>
            <person name="Walsh D.A."/>
            <person name="Denef V.J."/>
            <person name="McMahon K.D."/>
            <person name="Konstantinidis K.T."/>
            <person name="Eloe-Fadrosh E.A."/>
            <person name="Kyrpides N.C."/>
            <person name="Woyke T."/>
        </authorList>
    </citation>
    <scope>NUCLEOTIDE SEQUENCE</scope>
    <source>
        <strain evidence="2">GVMAG-M-3300000115-19</strain>
    </source>
</reference>
<dbReference type="EMBL" id="MN738847">
    <property type="protein sequence ID" value="QHT27959.1"/>
    <property type="molecule type" value="Genomic_DNA"/>
</dbReference>
<sequence>MSKLKSQIDSLSKNEYIEIFKIIKMNGEKFSQNKNGIMFDLMKFSDKTIDEINNFINYIENNNILVEHDEETRNVFRTLIN</sequence>
<dbReference type="InterPro" id="IPR027353">
    <property type="entry name" value="NET_dom"/>
</dbReference>
<dbReference type="Pfam" id="PF17035">
    <property type="entry name" value="BET"/>
    <property type="match status" value="1"/>
</dbReference>
<dbReference type="InterPro" id="IPR038336">
    <property type="entry name" value="NET_sf"/>
</dbReference>
<organism evidence="2">
    <name type="scientific">viral metagenome</name>
    <dbReference type="NCBI Taxonomy" id="1070528"/>
    <lineage>
        <taxon>unclassified sequences</taxon>
        <taxon>metagenomes</taxon>
        <taxon>organismal metagenomes</taxon>
    </lineage>
</organism>